<comment type="function">
    <text evidence="2 7">Catalyzes the epimerization of the C3' and C5'positions of dTDP-6-deoxy-D-xylo-4-hexulose, forming dTDP-6-deoxy-L-lyxo-4-hexulose.</text>
</comment>
<dbReference type="Gene3D" id="2.60.120.10">
    <property type="entry name" value="Jelly Rolls"/>
    <property type="match status" value="1"/>
</dbReference>
<name>L0DX97_THIND</name>
<reference evidence="8" key="1">
    <citation type="submission" date="2015-12" db="EMBL/GenBank/DDBJ databases">
        <authorList>
            <person name="Tikhonova T.V."/>
            <person name="Pavlov A.R."/>
            <person name="Beletsky A.V."/>
            <person name="Mardanov A.V."/>
            <person name="Sorokin D.Y."/>
            <person name="Ravin N.V."/>
            <person name="Popov V.O."/>
        </authorList>
    </citation>
    <scope>NUCLEOTIDE SEQUENCE</scope>
    <source>
        <strain evidence="8">DSM 14787</strain>
    </source>
</reference>
<dbReference type="GO" id="GO:0008830">
    <property type="term" value="F:dTDP-4-dehydrorhamnose 3,5-epimerase activity"/>
    <property type="evidence" value="ECO:0007669"/>
    <property type="project" value="UniProtKB-UniRule"/>
</dbReference>
<dbReference type="AlphaFoldDB" id="L0DX97"/>
<dbReference type="UniPathway" id="UPA00124"/>
<dbReference type="eggNOG" id="COG1898">
    <property type="taxonomic scope" value="Bacteria"/>
</dbReference>
<feature type="active site" description="Proton acceptor" evidence="5">
    <location>
        <position position="61"/>
    </location>
</feature>
<protein>
    <recommendedName>
        <fullName evidence="4 7">dTDP-4-dehydrorhamnose 3,5-epimerase</fullName>
        <ecNumber evidence="3 7">5.1.3.13</ecNumber>
    </recommendedName>
    <alternativeName>
        <fullName evidence="7">Thymidine diphospho-4-keto-rhamnose 3,5-epimerase</fullName>
    </alternativeName>
</protein>
<evidence type="ECO:0000256" key="2">
    <source>
        <dbReference type="ARBA" id="ARBA00001997"/>
    </source>
</evidence>
<evidence type="ECO:0000256" key="5">
    <source>
        <dbReference type="PIRSR" id="PIRSR600888-1"/>
    </source>
</evidence>
<evidence type="ECO:0000256" key="4">
    <source>
        <dbReference type="ARBA" id="ARBA00019595"/>
    </source>
</evidence>
<comment type="subunit">
    <text evidence="7">Homodimer.</text>
</comment>
<comment type="similarity">
    <text evidence="7">Belongs to the dTDP-4-dehydrorhamnose 3,5-epimerase family.</text>
</comment>
<dbReference type="Pfam" id="PF00908">
    <property type="entry name" value="dTDP_sugar_isom"/>
    <property type="match status" value="1"/>
</dbReference>
<dbReference type="PANTHER" id="PTHR21047">
    <property type="entry name" value="DTDP-6-DEOXY-D-GLUCOSE-3,5 EPIMERASE"/>
    <property type="match status" value="1"/>
</dbReference>
<evidence type="ECO:0000256" key="6">
    <source>
        <dbReference type="PIRSR" id="PIRSR600888-3"/>
    </source>
</evidence>
<evidence type="ECO:0000256" key="3">
    <source>
        <dbReference type="ARBA" id="ARBA00012098"/>
    </source>
</evidence>
<evidence type="ECO:0000256" key="1">
    <source>
        <dbReference type="ARBA" id="ARBA00001298"/>
    </source>
</evidence>
<dbReference type="RefSeq" id="WP_015258717.1">
    <property type="nucleotide sequence ID" value="NC_019902.2"/>
</dbReference>
<dbReference type="CDD" id="cd00438">
    <property type="entry name" value="cupin_RmlC"/>
    <property type="match status" value="1"/>
</dbReference>
<gene>
    <name evidence="8" type="primary">rmlC [H]</name>
    <name evidence="8" type="ordered locus">TVNIR_1929</name>
</gene>
<feature type="active site" description="Proton donor" evidence="5">
    <location>
        <position position="130"/>
    </location>
</feature>
<dbReference type="InterPro" id="IPR000888">
    <property type="entry name" value="RmlC-like"/>
</dbReference>
<dbReference type="PANTHER" id="PTHR21047:SF2">
    <property type="entry name" value="THYMIDINE DIPHOSPHO-4-KETO-RHAMNOSE 3,5-EPIMERASE"/>
    <property type="match status" value="1"/>
</dbReference>
<dbReference type="NCBIfam" id="TIGR01221">
    <property type="entry name" value="rmlC"/>
    <property type="match status" value="1"/>
</dbReference>
<dbReference type="PATRIC" id="fig|1255043.3.peg.1953"/>
<feature type="site" description="Participates in a stacking interaction with the thymidine ring of dTDP-4-oxo-6-deoxyglucose" evidence="6">
    <location>
        <position position="136"/>
    </location>
</feature>
<comment type="catalytic activity">
    <reaction evidence="1 7">
        <text>dTDP-4-dehydro-6-deoxy-alpha-D-glucose = dTDP-4-dehydro-beta-L-rhamnose</text>
        <dbReference type="Rhea" id="RHEA:16969"/>
        <dbReference type="ChEBI" id="CHEBI:57649"/>
        <dbReference type="ChEBI" id="CHEBI:62830"/>
        <dbReference type="EC" id="5.1.3.13"/>
    </reaction>
</comment>
<dbReference type="GO" id="GO:0000271">
    <property type="term" value="P:polysaccharide biosynthetic process"/>
    <property type="evidence" value="ECO:0007669"/>
    <property type="project" value="TreeGrafter"/>
</dbReference>
<accession>L0DX97</accession>
<evidence type="ECO:0000313" key="9">
    <source>
        <dbReference type="Proteomes" id="UP000010809"/>
    </source>
</evidence>
<keyword evidence="9" id="KW-1185">Reference proteome</keyword>
<dbReference type="InterPro" id="IPR014710">
    <property type="entry name" value="RmlC-like_jellyroll"/>
</dbReference>
<dbReference type="HOGENOM" id="CLU_090940_1_1_6"/>
<proteinExistence type="inferred from homology"/>
<dbReference type="Proteomes" id="UP000010809">
    <property type="component" value="Chromosome"/>
</dbReference>
<organism evidence="8 9">
    <name type="scientific">Thioalkalivibrio nitratireducens (strain DSM 14787 / UNIQEM 213 / ALEN2)</name>
    <dbReference type="NCBI Taxonomy" id="1255043"/>
    <lineage>
        <taxon>Bacteria</taxon>
        <taxon>Pseudomonadati</taxon>
        <taxon>Pseudomonadota</taxon>
        <taxon>Gammaproteobacteria</taxon>
        <taxon>Chromatiales</taxon>
        <taxon>Ectothiorhodospiraceae</taxon>
        <taxon>Thioalkalivibrio</taxon>
    </lineage>
</organism>
<dbReference type="EC" id="5.1.3.13" evidence="3 7"/>
<dbReference type="GO" id="GO:0019305">
    <property type="term" value="P:dTDP-rhamnose biosynthetic process"/>
    <property type="evidence" value="ECO:0007669"/>
    <property type="project" value="UniProtKB-UniRule"/>
</dbReference>
<dbReference type="EMBL" id="CP003989">
    <property type="protein sequence ID" value="AGA33590.1"/>
    <property type="molecule type" value="Genomic_DNA"/>
</dbReference>
<dbReference type="KEGG" id="tni:TVNIR_1929"/>
<dbReference type="InterPro" id="IPR011051">
    <property type="entry name" value="RmlC_Cupin_sf"/>
</dbReference>
<dbReference type="STRING" id="1255043.TVNIR_1929"/>
<evidence type="ECO:0000313" key="8">
    <source>
        <dbReference type="EMBL" id="AGA33590.1"/>
    </source>
</evidence>
<dbReference type="GO" id="GO:0005829">
    <property type="term" value="C:cytosol"/>
    <property type="evidence" value="ECO:0007669"/>
    <property type="project" value="TreeGrafter"/>
</dbReference>
<comment type="pathway">
    <text evidence="7">Carbohydrate biosynthesis; dTDP-L-rhamnose biosynthesis.</text>
</comment>
<sequence length="188" mass="20931">MIVTAMRIPEVLRIEPKVFGDPRGYFMESYHAARYAEFGIPAAFVQDNVSASGRGILRGLHLQNPHPQGKLVYVLEGEVFDVAVDVRVGSPTFGQWVGEYLSAANHRQLWVPEGFAHGFCVTSERALFCYKCTDRYHPEAELSVRWDDPALGIDWPVREPRVSDKDAQAACLHAIDPAKLPGYEGTAT</sequence>
<dbReference type="SUPFAM" id="SSF51182">
    <property type="entry name" value="RmlC-like cupins"/>
    <property type="match status" value="1"/>
</dbReference>
<dbReference type="OrthoDB" id="9800680at2"/>
<keyword evidence="7 8" id="KW-0413">Isomerase</keyword>
<evidence type="ECO:0000256" key="7">
    <source>
        <dbReference type="RuleBase" id="RU364069"/>
    </source>
</evidence>